<gene>
    <name evidence="2" type="ORF">SAMN06295916_1589</name>
</gene>
<dbReference type="AlphaFoldDB" id="A0A212U2B0"/>
<protein>
    <submittedName>
        <fullName evidence="2">Uncharacterized protein</fullName>
    </submittedName>
</protein>
<dbReference type="Proteomes" id="UP000197215">
    <property type="component" value="Unassembled WGS sequence"/>
</dbReference>
<feature type="region of interest" description="Disordered" evidence="1">
    <location>
        <begin position="49"/>
        <end position="71"/>
    </location>
</feature>
<evidence type="ECO:0000313" key="3">
    <source>
        <dbReference type="Proteomes" id="UP000197215"/>
    </source>
</evidence>
<organism evidence="2 3">
    <name type="scientific">Polynucleobacter victoriensis</name>
    <dbReference type="NCBI Taxonomy" id="2049319"/>
    <lineage>
        <taxon>Bacteria</taxon>
        <taxon>Pseudomonadati</taxon>
        <taxon>Pseudomonadota</taxon>
        <taxon>Betaproteobacteria</taxon>
        <taxon>Burkholderiales</taxon>
        <taxon>Burkholderiaceae</taxon>
        <taxon>Polynucleobacter</taxon>
    </lineage>
</organism>
<dbReference type="OrthoDB" id="7362049at2"/>
<name>A0A212U2B0_9BURK</name>
<evidence type="ECO:0000313" key="2">
    <source>
        <dbReference type="EMBL" id="SNC72395.1"/>
    </source>
</evidence>
<proteinExistence type="predicted"/>
<sequence>MVAAYPVTAVSVGSAATTGKSLTDHAASESTGHDCSVMRVFDGQPACEKRLKPSDVPVQDYSRKQKLVPAN</sequence>
<keyword evidence="3" id="KW-1185">Reference proteome</keyword>
<reference evidence="2 3" key="1">
    <citation type="submission" date="2017-06" db="EMBL/GenBank/DDBJ databases">
        <authorList>
            <person name="Kim H.J."/>
            <person name="Triplett B.A."/>
        </authorList>
    </citation>
    <scope>NUCLEOTIDE SEQUENCE [LARGE SCALE GENOMIC DNA]</scope>
    <source>
        <strain evidence="2 3">MWH-VicM1</strain>
    </source>
</reference>
<dbReference type="RefSeq" id="WP_088813515.1">
    <property type="nucleotide sequence ID" value="NZ_FYEX01000002.1"/>
</dbReference>
<dbReference type="EMBL" id="FYEX01000002">
    <property type="protein sequence ID" value="SNC72395.1"/>
    <property type="molecule type" value="Genomic_DNA"/>
</dbReference>
<evidence type="ECO:0000256" key="1">
    <source>
        <dbReference type="SAM" id="MobiDB-lite"/>
    </source>
</evidence>
<accession>A0A212U2B0</accession>